<protein>
    <recommendedName>
        <fullName evidence="3">Methyltransferase domain-containing protein</fullName>
    </recommendedName>
</protein>
<reference evidence="1 2" key="1">
    <citation type="submission" date="2016-10" db="EMBL/GenBank/DDBJ databases">
        <authorList>
            <person name="Varghese N."/>
            <person name="Submissions S."/>
        </authorList>
    </citation>
    <scope>NUCLEOTIDE SEQUENCE [LARGE SCALE GENOMIC DNA]</scope>
    <source>
        <strain evidence="1 2">FF3</strain>
    </source>
</reference>
<evidence type="ECO:0008006" key="3">
    <source>
        <dbReference type="Google" id="ProtNLM"/>
    </source>
</evidence>
<gene>
    <name evidence="1" type="ORF">SAMN04487940_13424</name>
</gene>
<dbReference type="RefSeq" id="WP_074840280.1">
    <property type="nucleotide sequence ID" value="NZ_FNYY01000034.1"/>
</dbReference>
<dbReference type="SUPFAM" id="SSF53335">
    <property type="entry name" value="S-adenosyl-L-methionine-dependent methyltransferases"/>
    <property type="match status" value="1"/>
</dbReference>
<accession>A0A975ZR24</accession>
<sequence>MADLKSSATRNLAHYREIHRTDPRYGRSSQKLVGLIADAVRAGQATTPGWQPKTLLDFGCGKSQAAERVAKKLGLTHYLYDPAIPGLETLPVAQADLVMNTDVLEHLDETEVDLLISDVRGLTDHAYFNIATAPASKVLDSGENAHATVQPPEWWQARIAMHFPTVVRLPAAKNRVSFATWQISEKEMRRVVAGDMWRRKDRIKAVMYRLGLG</sequence>
<keyword evidence="2" id="KW-1185">Reference proteome</keyword>
<comment type="caution">
    <text evidence="1">The sequence shown here is derived from an EMBL/GenBank/DDBJ whole genome shotgun (WGS) entry which is preliminary data.</text>
</comment>
<evidence type="ECO:0000313" key="1">
    <source>
        <dbReference type="EMBL" id="SEK10823.1"/>
    </source>
</evidence>
<dbReference type="AlphaFoldDB" id="A0A975ZR24"/>
<dbReference type="GeneID" id="80821115"/>
<name>A0A975ZR24_9RHOB</name>
<proteinExistence type="predicted"/>
<dbReference type="Proteomes" id="UP000182932">
    <property type="component" value="Unassembled WGS sequence"/>
</dbReference>
<evidence type="ECO:0000313" key="2">
    <source>
        <dbReference type="Proteomes" id="UP000182932"/>
    </source>
</evidence>
<dbReference type="InterPro" id="IPR029063">
    <property type="entry name" value="SAM-dependent_MTases_sf"/>
</dbReference>
<dbReference type="EMBL" id="FNYY01000034">
    <property type="protein sequence ID" value="SEK10823.1"/>
    <property type="molecule type" value="Genomic_DNA"/>
</dbReference>
<organism evidence="1 2">
    <name type="scientific">Marinovum algicola</name>
    <dbReference type="NCBI Taxonomy" id="42444"/>
    <lineage>
        <taxon>Bacteria</taxon>
        <taxon>Pseudomonadati</taxon>
        <taxon>Pseudomonadota</taxon>
        <taxon>Alphaproteobacteria</taxon>
        <taxon>Rhodobacterales</taxon>
        <taxon>Roseobacteraceae</taxon>
        <taxon>Marinovum</taxon>
    </lineage>
</organism>